<feature type="region of interest" description="Disordered" evidence="3">
    <location>
        <begin position="86"/>
        <end position="116"/>
    </location>
</feature>
<feature type="compositionally biased region" description="Low complexity" evidence="3">
    <location>
        <begin position="210"/>
        <end position="225"/>
    </location>
</feature>
<keyword evidence="2" id="KW-0378">Hydrolase</keyword>
<keyword evidence="1" id="KW-0540">Nuclease</keyword>
<evidence type="ECO:0000313" key="5">
    <source>
        <dbReference type="EMBL" id="GLC61274.1"/>
    </source>
</evidence>
<dbReference type="InterPro" id="IPR051132">
    <property type="entry name" value="3-5_Exonuclease_domain"/>
</dbReference>
<evidence type="ECO:0000259" key="4">
    <source>
        <dbReference type="Pfam" id="PF01612"/>
    </source>
</evidence>
<protein>
    <recommendedName>
        <fullName evidence="4">3'-5' exonuclease domain-containing protein</fullName>
    </recommendedName>
</protein>
<evidence type="ECO:0000256" key="1">
    <source>
        <dbReference type="ARBA" id="ARBA00022722"/>
    </source>
</evidence>
<keyword evidence="6" id="KW-1185">Reference proteome</keyword>
<dbReference type="InterPro" id="IPR002562">
    <property type="entry name" value="3'-5'_exonuclease_dom"/>
</dbReference>
<dbReference type="Pfam" id="PF01612">
    <property type="entry name" value="DNA_pol_A_exo1"/>
    <property type="match status" value="1"/>
</dbReference>
<reference evidence="5 6" key="1">
    <citation type="journal article" date="2023" name="Commun. Biol.">
        <title>Reorganization of the ancestral sex-determining regions during the evolution of trioecy in Pleodorina starrii.</title>
        <authorList>
            <person name="Takahashi K."/>
            <person name="Suzuki S."/>
            <person name="Kawai-Toyooka H."/>
            <person name="Yamamoto K."/>
            <person name="Hamaji T."/>
            <person name="Ootsuki R."/>
            <person name="Yamaguchi H."/>
            <person name="Kawachi M."/>
            <person name="Higashiyama T."/>
            <person name="Nozaki H."/>
        </authorList>
    </citation>
    <scope>NUCLEOTIDE SEQUENCE [LARGE SCALE GENOMIC DNA]</scope>
    <source>
        <strain evidence="5 6">NIES-4479</strain>
    </source>
</reference>
<feature type="region of interest" description="Disordered" evidence="3">
    <location>
        <begin position="477"/>
        <end position="498"/>
    </location>
</feature>
<feature type="region of interest" description="Disordered" evidence="3">
    <location>
        <begin position="287"/>
        <end position="333"/>
    </location>
</feature>
<evidence type="ECO:0000313" key="6">
    <source>
        <dbReference type="Proteomes" id="UP001165080"/>
    </source>
</evidence>
<dbReference type="GO" id="GO:0005737">
    <property type="term" value="C:cytoplasm"/>
    <property type="evidence" value="ECO:0007669"/>
    <property type="project" value="TreeGrafter"/>
</dbReference>
<evidence type="ECO:0000256" key="3">
    <source>
        <dbReference type="SAM" id="MobiDB-lite"/>
    </source>
</evidence>
<accession>A0A9W6F9F6</accession>
<dbReference type="InterPro" id="IPR036397">
    <property type="entry name" value="RNaseH_sf"/>
</dbReference>
<proteinExistence type="predicted"/>
<dbReference type="CDD" id="cd06141">
    <property type="entry name" value="WRN_exo"/>
    <property type="match status" value="1"/>
</dbReference>
<dbReference type="SUPFAM" id="SSF53098">
    <property type="entry name" value="Ribonuclease H-like"/>
    <property type="match status" value="1"/>
</dbReference>
<dbReference type="OrthoDB" id="1920326at2759"/>
<comment type="caution">
    <text evidence="5">The sequence shown here is derived from an EMBL/GenBank/DDBJ whole genome shotgun (WGS) entry which is preliminary data.</text>
</comment>
<dbReference type="AlphaFoldDB" id="A0A9W6F9F6"/>
<name>A0A9W6F9F6_9CHLO</name>
<dbReference type="EMBL" id="BRXU01000044">
    <property type="protein sequence ID" value="GLC61274.1"/>
    <property type="molecule type" value="Genomic_DNA"/>
</dbReference>
<feature type="compositionally biased region" description="Low complexity" evidence="3">
    <location>
        <begin position="478"/>
        <end position="490"/>
    </location>
</feature>
<dbReference type="GO" id="GO:0005634">
    <property type="term" value="C:nucleus"/>
    <property type="evidence" value="ECO:0007669"/>
    <property type="project" value="TreeGrafter"/>
</dbReference>
<evidence type="ECO:0000256" key="2">
    <source>
        <dbReference type="ARBA" id="ARBA00022801"/>
    </source>
</evidence>
<dbReference type="Proteomes" id="UP001165080">
    <property type="component" value="Unassembled WGS sequence"/>
</dbReference>
<sequence length="813" mass="83076">MALTWRSNTSRAVTNTIRAACLVLTTGSPAAIASAPEGAALLPATALFSVPSHLKSELFPATGWPLGNQVTMTTLRPPMGRVRRVRGSGAESDCDDEAPSCSHADDVRAQPSGRLKQGSLAIGARRSLGCRSGTHDGGCLPPGPLDFLPSSLKQLRRSTTTAVGSASEIAGLPGPAAVGAEGDSTFPSASSALEEPQSDESHLSPYRGSHQPPQEKQQQLQQLQQHPEKKRDRHSSAPSVTKSAKRRAAEALLAARLGGAAPTACEGLNDATAAAVVVTCCCAGAAGGQRHRCSSSSVPTDSRSTGTAVDGPGMPSAGRPSSGAANPTGIPSGLSLLQRQADSLAAAAAAAAGEHAAGAMAAAKAAVKAAAKTDAASAAVPRQPIEVPGPPSKRARLSLSAAAASSLGAGLFGASQSQQASASAGAAAAVAATRVPPCDPARGCKVRLREAAEAMAAAATKRRGSAAAALGGAGADGSVGWSSPEGADLPGNGGTGGGGGAAAVIAGSRAAAPANEPVWCGFEVTLPSVNWQAVFDEPPGALQRFSIARGYEKLVLPQGLVTYVVENERHVGDALRHLKAGMQDRLIAIDLEWRPETVSGRVSPVALLQLSSARVCVVVRTCCMGYGLPPDLAAFLKEAQAGHVLLGFGWDSADEAKMRGTFGLGRADFGKFLDLQEVASSLGYHGFGLSRLSQQVLGLPLHKSKSISRSNWAAPQLTNHQLKYASLDVLVAGQLFRALRLWHSSPSPCADCRSPIGELLLPGPLRCGNPDCTTRPAANLAQHRDHCAATGHQARYAACATCGRLYELREPSP</sequence>
<organism evidence="5 6">
    <name type="scientific">Pleodorina starrii</name>
    <dbReference type="NCBI Taxonomy" id="330485"/>
    <lineage>
        <taxon>Eukaryota</taxon>
        <taxon>Viridiplantae</taxon>
        <taxon>Chlorophyta</taxon>
        <taxon>core chlorophytes</taxon>
        <taxon>Chlorophyceae</taxon>
        <taxon>CS clade</taxon>
        <taxon>Chlamydomonadales</taxon>
        <taxon>Volvocaceae</taxon>
        <taxon>Pleodorina</taxon>
    </lineage>
</organism>
<dbReference type="InterPro" id="IPR012337">
    <property type="entry name" value="RNaseH-like_sf"/>
</dbReference>
<gene>
    <name evidence="5" type="primary">PLEST009422</name>
    <name evidence="5" type="ORF">PLESTB_001738500</name>
</gene>
<feature type="domain" description="3'-5' exonuclease" evidence="4">
    <location>
        <begin position="569"/>
        <end position="740"/>
    </location>
</feature>
<dbReference type="GO" id="GO:0003676">
    <property type="term" value="F:nucleic acid binding"/>
    <property type="evidence" value="ECO:0007669"/>
    <property type="project" value="InterPro"/>
</dbReference>
<dbReference type="Gene3D" id="3.30.420.10">
    <property type="entry name" value="Ribonuclease H-like superfamily/Ribonuclease H"/>
    <property type="match status" value="1"/>
</dbReference>
<dbReference type="PANTHER" id="PTHR13620">
    <property type="entry name" value="3-5 EXONUCLEASE"/>
    <property type="match status" value="1"/>
</dbReference>
<feature type="region of interest" description="Disordered" evidence="3">
    <location>
        <begin position="163"/>
        <end position="246"/>
    </location>
</feature>
<dbReference type="GO" id="GO:0008408">
    <property type="term" value="F:3'-5' exonuclease activity"/>
    <property type="evidence" value="ECO:0007669"/>
    <property type="project" value="InterPro"/>
</dbReference>
<dbReference type="GO" id="GO:0006139">
    <property type="term" value="P:nucleobase-containing compound metabolic process"/>
    <property type="evidence" value="ECO:0007669"/>
    <property type="project" value="InterPro"/>
</dbReference>
<dbReference type="PANTHER" id="PTHR13620:SF104">
    <property type="entry name" value="EXONUCLEASE 3'-5' DOMAIN-CONTAINING PROTEIN 2"/>
    <property type="match status" value="1"/>
</dbReference>
<feature type="compositionally biased region" description="Low complexity" evidence="3">
    <location>
        <begin position="294"/>
        <end position="304"/>
    </location>
</feature>